<comment type="caution">
    <text evidence="1">The sequence shown here is derived from an EMBL/GenBank/DDBJ whole genome shotgun (WGS) entry which is preliminary data.</text>
</comment>
<protein>
    <recommendedName>
        <fullName evidence="3">NRDE family protein</fullName>
    </recommendedName>
</protein>
<dbReference type="AlphaFoldDB" id="A0A6L3ZIT4"/>
<organism evidence="1 2">
    <name type="scientific">Phaeocystidibacter marisrubri</name>
    <dbReference type="NCBI Taxonomy" id="1577780"/>
    <lineage>
        <taxon>Bacteria</taxon>
        <taxon>Pseudomonadati</taxon>
        <taxon>Bacteroidota</taxon>
        <taxon>Flavobacteriia</taxon>
        <taxon>Flavobacteriales</taxon>
        <taxon>Phaeocystidibacteraceae</taxon>
        <taxon>Phaeocystidibacter</taxon>
    </lineage>
</organism>
<dbReference type="Pfam" id="PF05742">
    <property type="entry name" value="TANGO2"/>
    <property type="match status" value="1"/>
</dbReference>
<accession>A0A6L3ZIT4</accession>
<name>A0A6L3ZIT4_9FLAO</name>
<reference evidence="1 2" key="1">
    <citation type="submission" date="2019-10" db="EMBL/GenBank/DDBJ databases">
        <title>Genome sequence of Phaeocystidibacter marisrubri JCM30614 (type strain).</title>
        <authorList>
            <person name="Bowman J.P."/>
        </authorList>
    </citation>
    <scope>NUCLEOTIDE SEQUENCE [LARGE SCALE GENOMIC DNA]</scope>
    <source>
        <strain evidence="1 2">JCM 30614</strain>
    </source>
</reference>
<keyword evidence="2" id="KW-1185">Reference proteome</keyword>
<dbReference type="RefSeq" id="WP_151692614.1">
    <property type="nucleotide sequence ID" value="NZ_BMGX01000002.1"/>
</dbReference>
<dbReference type="EMBL" id="WBVQ01000001">
    <property type="protein sequence ID" value="KAB2817926.1"/>
    <property type="molecule type" value="Genomic_DNA"/>
</dbReference>
<evidence type="ECO:0008006" key="3">
    <source>
        <dbReference type="Google" id="ProtNLM"/>
    </source>
</evidence>
<dbReference type="InterPro" id="IPR008551">
    <property type="entry name" value="TANGO2"/>
</dbReference>
<sequence length="227" mass="26016">MCTLTYLPTNNGFIVTQNRDESPLRGKPIFPYKSESPLAHYPKDPDGDGTWMAATKDTVVCVLNGAFEPHERHLPYKHSRGLLPLLILNRPDHELKLSDAEELEPFSVFIFNSKYVRRYTWDAQDLYLEEFSPSDRHIFQSAPLYSPAMQSLRSDWFFNWSIIHPTPHPKDILEFHLLGGEGNGETDICMYRPGVQTTAITQVVCTPLSTTYSYRNLLSDEEGEISF</sequence>
<evidence type="ECO:0000313" key="1">
    <source>
        <dbReference type="EMBL" id="KAB2817926.1"/>
    </source>
</evidence>
<dbReference type="OrthoDB" id="4380123at2"/>
<evidence type="ECO:0000313" key="2">
    <source>
        <dbReference type="Proteomes" id="UP000484164"/>
    </source>
</evidence>
<dbReference type="Proteomes" id="UP000484164">
    <property type="component" value="Unassembled WGS sequence"/>
</dbReference>
<proteinExistence type="predicted"/>
<gene>
    <name evidence="1" type="ORF">F8C82_05845</name>
</gene>